<dbReference type="OrthoDB" id="6120393at2"/>
<organism evidence="2 3">
    <name type="scientific">Chlorobium limicola (strain DSM 245 / NBRC 103803 / 6330)</name>
    <dbReference type="NCBI Taxonomy" id="290315"/>
    <lineage>
        <taxon>Bacteria</taxon>
        <taxon>Pseudomonadati</taxon>
        <taxon>Chlorobiota</taxon>
        <taxon>Chlorobiia</taxon>
        <taxon>Chlorobiales</taxon>
        <taxon>Chlorobiaceae</taxon>
        <taxon>Chlorobium/Pelodictyon group</taxon>
        <taxon>Chlorobium</taxon>
    </lineage>
</organism>
<name>B3EEJ1_CHLL2</name>
<evidence type="ECO:0000256" key="1">
    <source>
        <dbReference type="SAM" id="Phobius"/>
    </source>
</evidence>
<accession>B3EEJ1</accession>
<evidence type="ECO:0000313" key="2">
    <source>
        <dbReference type="EMBL" id="ACD90801.1"/>
    </source>
</evidence>
<gene>
    <name evidence="2" type="ordered locus">Clim_1762</name>
</gene>
<feature type="transmembrane region" description="Helical" evidence="1">
    <location>
        <begin position="6"/>
        <end position="27"/>
    </location>
</feature>
<keyword evidence="1" id="KW-0812">Transmembrane</keyword>
<dbReference type="KEGG" id="cli:Clim_1762"/>
<sequence length="143" mass="15982" precursor="true">MEIFKIVFTPILALIGVAIGAGLQFLISRSFETRKHMVTLRTQAYIDYISCVAESGNQRANDKQFFEILSKAADAKTRIAIYGSSAVLQALAQFEKGKPVIDSAESANRFLNLVSVMRSENINKNDLINTDDLKLVLFGDYEW</sequence>
<dbReference type="AlphaFoldDB" id="B3EEJ1"/>
<evidence type="ECO:0000313" key="3">
    <source>
        <dbReference type="Proteomes" id="UP000008841"/>
    </source>
</evidence>
<dbReference type="RefSeq" id="WP_012466674.1">
    <property type="nucleotide sequence ID" value="NC_010803.1"/>
</dbReference>
<keyword evidence="1" id="KW-1133">Transmembrane helix</keyword>
<dbReference type="Proteomes" id="UP000008841">
    <property type="component" value="Chromosome"/>
</dbReference>
<dbReference type="EMBL" id="CP001097">
    <property type="protein sequence ID" value="ACD90801.1"/>
    <property type="molecule type" value="Genomic_DNA"/>
</dbReference>
<proteinExistence type="predicted"/>
<reference evidence="2 3" key="1">
    <citation type="submission" date="2008-05" db="EMBL/GenBank/DDBJ databases">
        <title>Complete sequence of Chlorobium limicola DSM 245.</title>
        <authorList>
            <consortium name="US DOE Joint Genome Institute"/>
            <person name="Lucas S."/>
            <person name="Copeland A."/>
            <person name="Lapidus A."/>
            <person name="Glavina del Rio T."/>
            <person name="Dalin E."/>
            <person name="Tice H."/>
            <person name="Bruce D."/>
            <person name="Goodwin L."/>
            <person name="Pitluck S."/>
            <person name="Schmutz J."/>
            <person name="Larimer F."/>
            <person name="Land M."/>
            <person name="Hauser L."/>
            <person name="Kyrpides N."/>
            <person name="Ovchinnikova G."/>
            <person name="Zhao F."/>
            <person name="Li T."/>
            <person name="Liu Z."/>
            <person name="Overmann J."/>
            <person name="Bryant D.A."/>
            <person name="Richardson P."/>
        </authorList>
    </citation>
    <scope>NUCLEOTIDE SEQUENCE [LARGE SCALE GENOMIC DNA]</scope>
    <source>
        <strain evidence="3">DSM 245 / NBRC 103803 / 6330</strain>
    </source>
</reference>
<protein>
    <submittedName>
        <fullName evidence="2">Uncharacterized protein</fullName>
    </submittedName>
</protein>
<dbReference type="HOGENOM" id="CLU_1802653_0_0_10"/>
<keyword evidence="1" id="KW-0472">Membrane</keyword>